<evidence type="ECO:0008006" key="4">
    <source>
        <dbReference type="Google" id="ProtNLM"/>
    </source>
</evidence>
<feature type="compositionally biased region" description="Basic and acidic residues" evidence="1">
    <location>
        <begin position="419"/>
        <end position="442"/>
    </location>
</feature>
<evidence type="ECO:0000313" key="3">
    <source>
        <dbReference type="Proteomes" id="UP000001409"/>
    </source>
</evidence>
<name>Q8FRB8_COREF</name>
<dbReference type="KEGG" id="cef:CE0843"/>
<reference evidence="2 3" key="1">
    <citation type="journal article" date="2003" name="Genome Res.">
        <title>Comparative complete genome sequence analysis of the amino acid replacements responsible for the thermostability of Corynebacterium efficiens.</title>
        <authorList>
            <person name="Nishio Y."/>
            <person name="Nakamura Y."/>
            <person name="Kawarabayasi Y."/>
            <person name="Usuda Y."/>
            <person name="Kimura E."/>
            <person name="Sugimoto S."/>
            <person name="Matsui K."/>
            <person name="Yamagishi A."/>
            <person name="Kikuchi H."/>
            <person name="Ikeo K."/>
            <person name="Gojobori T."/>
        </authorList>
    </citation>
    <scope>NUCLEOTIDE SEQUENCE [LARGE SCALE GENOMIC DNA]</scope>
    <source>
        <strain evidence="3">DSM 44549 / YS-314 / AJ 12310 / JCM 11189 / NBRC 100395</strain>
    </source>
</reference>
<proteinExistence type="predicted"/>
<keyword evidence="3" id="KW-1185">Reference proteome</keyword>
<accession>Q8FRB8</accession>
<dbReference type="HOGENOM" id="CLU_619251_0_0_11"/>
<evidence type="ECO:0000313" key="2">
    <source>
        <dbReference type="EMBL" id="BAC17653.1"/>
    </source>
</evidence>
<protein>
    <recommendedName>
        <fullName evidence="4">Mu-like prophage I protein</fullName>
    </recommendedName>
</protein>
<evidence type="ECO:0000256" key="1">
    <source>
        <dbReference type="SAM" id="MobiDB-lite"/>
    </source>
</evidence>
<organism evidence="2 3">
    <name type="scientific">Corynebacterium efficiens (strain DSM 44549 / YS-314 / AJ 12310 / JCM 11189 / NBRC 100395)</name>
    <dbReference type="NCBI Taxonomy" id="196164"/>
    <lineage>
        <taxon>Bacteria</taxon>
        <taxon>Bacillati</taxon>
        <taxon>Actinomycetota</taxon>
        <taxon>Actinomycetes</taxon>
        <taxon>Mycobacteriales</taxon>
        <taxon>Corynebacteriaceae</taxon>
        <taxon>Corynebacterium</taxon>
    </lineage>
</organism>
<dbReference type="Proteomes" id="UP000001409">
    <property type="component" value="Chromosome"/>
</dbReference>
<dbReference type="STRING" id="196164.gene:10741247"/>
<feature type="region of interest" description="Disordered" evidence="1">
    <location>
        <begin position="417"/>
        <end position="442"/>
    </location>
</feature>
<dbReference type="EMBL" id="BA000035">
    <property type="protein sequence ID" value="BAC17653.1"/>
    <property type="molecule type" value="Genomic_DNA"/>
</dbReference>
<dbReference type="AlphaFoldDB" id="Q8FRB8"/>
<sequence>MDPRDRNGRRRRTMTEIIAPERPQLRTIPGVELIKVGQWPASTGTWDVTAEDLAAAVRAAQSPSLSRPVIKLGHTDPRFDGEPAVGWVDAIRLSDDGSTLVGDLKGLPAWLADIMPSAYPNRSIEGAYNYTDQSGARHDFALTAVALLGVSPPAIGPLESLRDVAALYEVTASGNQQEGFWIMPKTINASTSVEDVRMNFYEQGPGKDTYWWIEELFLDPPEAIAMDDENGQLYRIPLTISEDSITWGEPQAVKREYVAASKKVAAASWTKNESRKNIKAAEAEEEDTDMELTTEQVTALTTALGLAADADAAAIVTAVEKLSKDTTSQDDEPAATIAARAEHLGMKLIDAAAWESTQKRLGEMATRENTRLVDDAVRAGKLMPASRSRALEQMERGLLTATDLDAMKPLVTMAGAEVGHNHNPDTRTSDDVRESEIYKNWK</sequence>
<dbReference type="eggNOG" id="ENOG5031U8R">
    <property type="taxonomic scope" value="Bacteria"/>
</dbReference>